<sequence length="154" mass="17106">MTLIKKAEEPKGPHNTPTSITYTRKPLPCSDPQYERALKRWEAERKAKEAGEINDEQQLKAEILEDLTAAEIQAAKAEKRVAEAQGAEGQVAALDATILHLHKLAEELLLPAESQDAMAGKKDKEPPRLDISHTKYHSILVTCCFDKATDNFFG</sequence>
<proteinExistence type="predicted"/>
<dbReference type="Proteomes" id="UP000245910">
    <property type="component" value="Chromosome II"/>
</dbReference>
<keyword evidence="1" id="KW-0175">Coiled coil</keyword>
<reference evidence="4" key="1">
    <citation type="submission" date="2014-10" db="EMBL/GenBank/DDBJ databases">
        <authorList>
            <person name="King R."/>
        </authorList>
    </citation>
    <scope>NUCLEOTIDE SEQUENCE [LARGE SCALE GENOMIC DNA]</scope>
    <source>
        <strain evidence="4">A3/5</strain>
    </source>
</reference>
<name>A0A2L2SXG6_9HYPO</name>
<feature type="coiled-coil region" evidence="1">
    <location>
        <begin position="53"/>
        <end position="87"/>
    </location>
</feature>
<dbReference type="AlphaFoldDB" id="A0A2L2SXG6"/>
<evidence type="ECO:0000313" key="3">
    <source>
        <dbReference type="EMBL" id="CEI61548.1"/>
    </source>
</evidence>
<keyword evidence="4" id="KW-1185">Reference proteome</keyword>
<feature type="compositionally biased region" description="Basic and acidic residues" evidence="2">
    <location>
        <begin position="1"/>
        <end position="12"/>
    </location>
</feature>
<protein>
    <submittedName>
        <fullName evidence="3">Uncharacterized protein</fullName>
    </submittedName>
</protein>
<evidence type="ECO:0000256" key="2">
    <source>
        <dbReference type="SAM" id="MobiDB-lite"/>
    </source>
</evidence>
<organism evidence="3 4">
    <name type="scientific">Fusarium venenatum</name>
    <dbReference type="NCBI Taxonomy" id="56646"/>
    <lineage>
        <taxon>Eukaryota</taxon>
        <taxon>Fungi</taxon>
        <taxon>Dikarya</taxon>
        <taxon>Ascomycota</taxon>
        <taxon>Pezizomycotina</taxon>
        <taxon>Sordariomycetes</taxon>
        <taxon>Hypocreomycetidae</taxon>
        <taxon>Hypocreales</taxon>
        <taxon>Nectriaceae</taxon>
        <taxon>Fusarium</taxon>
    </lineage>
</organism>
<evidence type="ECO:0000313" key="4">
    <source>
        <dbReference type="Proteomes" id="UP000245910"/>
    </source>
</evidence>
<dbReference type="EMBL" id="LN649230">
    <property type="protein sequence ID" value="CEI61548.1"/>
    <property type="molecule type" value="Genomic_DNA"/>
</dbReference>
<evidence type="ECO:0000256" key="1">
    <source>
        <dbReference type="SAM" id="Coils"/>
    </source>
</evidence>
<accession>A0A2L2SXG6</accession>
<feature type="region of interest" description="Disordered" evidence="2">
    <location>
        <begin position="1"/>
        <end position="31"/>
    </location>
</feature>